<evidence type="ECO:0000259" key="5">
    <source>
        <dbReference type="PROSITE" id="PS51304"/>
    </source>
</evidence>
<evidence type="ECO:0000313" key="7">
    <source>
        <dbReference type="Proteomes" id="UP000694392"/>
    </source>
</evidence>
<name>A0A8D0G701_SPHPU</name>
<evidence type="ECO:0000256" key="4">
    <source>
        <dbReference type="SAM" id="MobiDB-lite"/>
    </source>
</evidence>
<protein>
    <recommendedName>
        <fullName evidence="3">Galectin</fullName>
    </recommendedName>
</protein>
<evidence type="ECO:0000313" key="6">
    <source>
        <dbReference type="Ensembl" id="ENSSPUP00000002791.1"/>
    </source>
</evidence>
<keyword evidence="1 3" id="KW-0430">Lectin</keyword>
<dbReference type="SMART" id="SM00908">
    <property type="entry name" value="Gal-bind_lectin"/>
    <property type="match status" value="2"/>
</dbReference>
<dbReference type="PROSITE" id="PS51304">
    <property type="entry name" value="GALECTIN"/>
    <property type="match status" value="2"/>
</dbReference>
<feature type="domain" description="Galectin" evidence="5">
    <location>
        <begin position="35"/>
        <end position="165"/>
    </location>
</feature>
<dbReference type="SMART" id="SM00276">
    <property type="entry name" value="GLECT"/>
    <property type="match status" value="1"/>
</dbReference>
<dbReference type="PANTHER" id="PTHR11346">
    <property type="entry name" value="GALECTIN"/>
    <property type="match status" value="1"/>
</dbReference>
<dbReference type="Ensembl" id="ENSSPUT00000002958.1">
    <property type="protein sequence ID" value="ENSSPUP00000002791.1"/>
    <property type="gene ID" value="ENSSPUG00000002038.1"/>
</dbReference>
<dbReference type="PANTHER" id="PTHR11346:SF147">
    <property type="entry name" value="GALECTIN"/>
    <property type="match status" value="1"/>
</dbReference>
<dbReference type="InterPro" id="IPR001079">
    <property type="entry name" value="Galectin_CRD"/>
</dbReference>
<feature type="domain" description="Galectin" evidence="5">
    <location>
        <begin position="218"/>
        <end position="269"/>
    </location>
</feature>
<reference evidence="6" key="1">
    <citation type="submission" date="2025-08" db="UniProtKB">
        <authorList>
            <consortium name="Ensembl"/>
        </authorList>
    </citation>
    <scope>IDENTIFICATION</scope>
</reference>
<gene>
    <name evidence="6" type="primary">LGALS4</name>
</gene>
<evidence type="ECO:0000256" key="1">
    <source>
        <dbReference type="ARBA" id="ARBA00022734"/>
    </source>
</evidence>
<dbReference type="Proteomes" id="UP000694392">
    <property type="component" value="Unplaced"/>
</dbReference>
<sequence>MYLHTSTSPSASLCSVKAPAHQFPPSLSLPQPLPYVSPVPGGLQSGMSIYVQGSVPQHTKRFRVNFSCGQHEGADVALHFNPRFDGDKVVFNSMQGKKWGKEEHKGHMPFHKGQHFEIIFIVENDAYKVVVNGQPYYEFRHRIPPQQVQAVNVDGDLELQSLTVIGSAMGGGGSWLQPPCSDPLVPTPLPENPEVLAPSPPALTHYSRDPRPPLPSLSPSQLSIRCGNQRFKVFANGQPLFDYNHRFQNFQQIDTLEISGDVVLSFVQF</sequence>
<dbReference type="FunFam" id="2.60.120.200:FF:000124">
    <property type="entry name" value="Galectin-4"/>
    <property type="match status" value="1"/>
</dbReference>
<dbReference type="GeneTree" id="ENSGT00940000160378"/>
<proteinExistence type="predicted"/>
<organism evidence="6 7">
    <name type="scientific">Sphenodon punctatus</name>
    <name type="common">Tuatara</name>
    <name type="synonym">Hatteria punctata</name>
    <dbReference type="NCBI Taxonomy" id="8508"/>
    <lineage>
        <taxon>Eukaryota</taxon>
        <taxon>Metazoa</taxon>
        <taxon>Chordata</taxon>
        <taxon>Craniata</taxon>
        <taxon>Vertebrata</taxon>
        <taxon>Euteleostomi</taxon>
        <taxon>Lepidosauria</taxon>
        <taxon>Sphenodontia</taxon>
        <taxon>Sphenodontidae</taxon>
        <taxon>Sphenodon</taxon>
    </lineage>
</organism>
<dbReference type="Pfam" id="PF00337">
    <property type="entry name" value="Gal-bind_lectin"/>
    <property type="match status" value="2"/>
</dbReference>
<dbReference type="InterPro" id="IPR013320">
    <property type="entry name" value="ConA-like_dom_sf"/>
</dbReference>
<keyword evidence="7" id="KW-1185">Reference proteome</keyword>
<dbReference type="SUPFAM" id="SSF49899">
    <property type="entry name" value="Concanavalin A-like lectins/glucanases"/>
    <property type="match status" value="2"/>
</dbReference>
<accession>A0A8D0G701</accession>
<feature type="region of interest" description="Disordered" evidence="4">
    <location>
        <begin position="191"/>
        <end position="219"/>
    </location>
</feature>
<dbReference type="Gene3D" id="2.60.120.200">
    <property type="match status" value="2"/>
</dbReference>
<dbReference type="InterPro" id="IPR044156">
    <property type="entry name" value="Galectin-like"/>
</dbReference>
<dbReference type="CDD" id="cd00070">
    <property type="entry name" value="GLECT"/>
    <property type="match status" value="1"/>
</dbReference>
<keyword evidence="2" id="KW-0677">Repeat</keyword>
<reference evidence="6" key="2">
    <citation type="submission" date="2025-09" db="UniProtKB">
        <authorList>
            <consortium name="Ensembl"/>
        </authorList>
    </citation>
    <scope>IDENTIFICATION</scope>
</reference>
<dbReference type="GO" id="GO:0030246">
    <property type="term" value="F:carbohydrate binding"/>
    <property type="evidence" value="ECO:0007669"/>
    <property type="project" value="UniProtKB-UniRule"/>
</dbReference>
<evidence type="ECO:0000256" key="3">
    <source>
        <dbReference type="RuleBase" id="RU102079"/>
    </source>
</evidence>
<evidence type="ECO:0000256" key="2">
    <source>
        <dbReference type="ARBA" id="ARBA00022737"/>
    </source>
</evidence>
<dbReference type="AlphaFoldDB" id="A0A8D0G701"/>